<evidence type="ECO:0000256" key="4">
    <source>
        <dbReference type="ARBA" id="ARBA00023163"/>
    </source>
</evidence>
<protein>
    <submittedName>
        <fullName evidence="8">Fungal specific transcription factor</fullName>
    </submittedName>
</protein>
<evidence type="ECO:0000256" key="3">
    <source>
        <dbReference type="ARBA" id="ARBA00023015"/>
    </source>
</evidence>
<dbReference type="PANTHER" id="PTHR47338">
    <property type="entry name" value="ZN(II)2CYS6 TRANSCRIPTION FACTOR (EUROFUNG)-RELATED"/>
    <property type="match status" value="1"/>
</dbReference>
<dbReference type="Proteomes" id="UP001220324">
    <property type="component" value="Unassembled WGS sequence"/>
</dbReference>
<dbReference type="CDD" id="cd12148">
    <property type="entry name" value="fungal_TF_MHR"/>
    <property type="match status" value="1"/>
</dbReference>
<comment type="caution">
    <text evidence="8">The sequence shown here is derived from an EMBL/GenBank/DDBJ whole genome shotgun (WGS) entry which is preliminary data.</text>
</comment>
<dbReference type="EMBL" id="JAQIZZ010000006">
    <property type="protein sequence ID" value="KAJ5538193.1"/>
    <property type="molecule type" value="Genomic_DNA"/>
</dbReference>
<gene>
    <name evidence="8" type="ORF">N7494_007672</name>
</gene>
<keyword evidence="5" id="KW-0539">Nucleus</keyword>
<keyword evidence="4" id="KW-0804">Transcription</keyword>
<evidence type="ECO:0000313" key="9">
    <source>
        <dbReference type="Proteomes" id="UP001220324"/>
    </source>
</evidence>
<keyword evidence="3" id="KW-0805">Transcription regulation</keyword>
<keyword evidence="2" id="KW-0479">Metal-binding</keyword>
<evidence type="ECO:0000256" key="6">
    <source>
        <dbReference type="SAM" id="MobiDB-lite"/>
    </source>
</evidence>
<dbReference type="PANTHER" id="PTHR47338:SF10">
    <property type="entry name" value="TRANSCRIPTION FACTOR DOMAIN-CONTAINING PROTEIN-RELATED"/>
    <property type="match status" value="1"/>
</dbReference>
<feature type="region of interest" description="Disordered" evidence="6">
    <location>
        <begin position="14"/>
        <end position="42"/>
    </location>
</feature>
<proteinExistence type="predicted"/>
<dbReference type="InterPro" id="IPR050815">
    <property type="entry name" value="TF_fung"/>
</dbReference>
<dbReference type="GO" id="GO:0008270">
    <property type="term" value="F:zinc ion binding"/>
    <property type="evidence" value="ECO:0007669"/>
    <property type="project" value="InterPro"/>
</dbReference>
<evidence type="ECO:0000256" key="2">
    <source>
        <dbReference type="ARBA" id="ARBA00022723"/>
    </source>
</evidence>
<evidence type="ECO:0000256" key="5">
    <source>
        <dbReference type="ARBA" id="ARBA00023242"/>
    </source>
</evidence>
<dbReference type="GO" id="GO:0005634">
    <property type="term" value="C:nucleus"/>
    <property type="evidence" value="ECO:0007669"/>
    <property type="project" value="UniProtKB-SubCell"/>
</dbReference>
<dbReference type="SMART" id="SM00906">
    <property type="entry name" value="Fungal_trans"/>
    <property type="match status" value="1"/>
</dbReference>
<evidence type="ECO:0000256" key="1">
    <source>
        <dbReference type="ARBA" id="ARBA00004123"/>
    </source>
</evidence>
<reference evidence="8 9" key="1">
    <citation type="journal article" date="2023" name="IMA Fungus">
        <title>Comparative genomic study of the Penicillium genus elucidates a diverse pangenome and 15 lateral gene transfer events.</title>
        <authorList>
            <person name="Petersen C."/>
            <person name="Sorensen T."/>
            <person name="Nielsen M.R."/>
            <person name="Sondergaard T.E."/>
            <person name="Sorensen J.L."/>
            <person name="Fitzpatrick D.A."/>
            <person name="Frisvad J.C."/>
            <person name="Nielsen K.L."/>
        </authorList>
    </citation>
    <scope>NUCLEOTIDE SEQUENCE [LARGE SCALE GENOMIC DNA]</scope>
    <source>
        <strain evidence="8 9">IBT 35679</strain>
    </source>
</reference>
<dbReference type="AlphaFoldDB" id="A0AAD6CTA2"/>
<keyword evidence="9" id="KW-1185">Reference proteome</keyword>
<organism evidence="8 9">
    <name type="scientific">Penicillium frequentans</name>
    <dbReference type="NCBI Taxonomy" id="3151616"/>
    <lineage>
        <taxon>Eukaryota</taxon>
        <taxon>Fungi</taxon>
        <taxon>Dikarya</taxon>
        <taxon>Ascomycota</taxon>
        <taxon>Pezizomycotina</taxon>
        <taxon>Eurotiomycetes</taxon>
        <taxon>Eurotiomycetidae</taxon>
        <taxon>Eurotiales</taxon>
        <taxon>Aspergillaceae</taxon>
        <taxon>Penicillium</taxon>
    </lineage>
</organism>
<evidence type="ECO:0000313" key="8">
    <source>
        <dbReference type="EMBL" id="KAJ5538193.1"/>
    </source>
</evidence>
<dbReference type="GO" id="GO:0006351">
    <property type="term" value="P:DNA-templated transcription"/>
    <property type="evidence" value="ECO:0007669"/>
    <property type="project" value="InterPro"/>
</dbReference>
<name>A0AAD6CTA2_9EURO</name>
<sequence length="494" mass="56699">MPKASAMQEYIRTHSNDLRTGRKRNGHAYPPGDDLGIESSEKHVEPQDIESNFVKAIGLSSLIHPTHDRRQSDFLFMDKDISSTSLLNLASAQNLMADACDVFGLSLPGFEYMTELYFDTMNQFSLFHRPSFAKKVQAIKISSHRQALFAAMFSHSARFRSGDSLSHHNSDSMRFHNQALDLIYESLDEASDEQPSLCLLQAMVLVTFYELTKGVKGRAWRLLGSCVRVAYELHLHLIDYEALEENYKVGRDLSRWIEEEEGRRCWWAIWKMDVFASVIRRLPTAIDWNMIDTYLPASDEHWISNQYCRSCFLERDPVARPKALKDSGNENPDAWLIVITSIIRDAQVLHKGNLQGILMDMNAERCSDQILHYFRNSFSKRKRQEDSSRLQSLVHALQCTTAAMPQSLHHDKSLLDFEAHCSPVVYDAGAKQLQSAKYNIYLSLKHAQFMIYHHHAFDEIVDSTYHVREIYGVLEYTPSAARQPGYFGNTTQSI</sequence>
<accession>A0AAD6CTA2</accession>
<dbReference type="GO" id="GO:0003677">
    <property type="term" value="F:DNA binding"/>
    <property type="evidence" value="ECO:0007669"/>
    <property type="project" value="InterPro"/>
</dbReference>
<dbReference type="Pfam" id="PF04082">
    <property type="entry name" value="Fungal_trans"/>
    <property type="match status" value="1"/>
</dbReference>
<dbReference type="GO" id="GO:0000981">
    <property type="term" value="F:DNA-binding transcription factor activity, RNA polymerase II-specific"/>
    <property type="evidence" value="ECO:0007669"/>
    <property type="project" value="InterPro"/>
</dbReference>
<evidence type="ECO:0000259" key="7">
    <source>
        <dbReference type="SMART" id="SM00906"/>
    </source>
</evidence>
<dbReference type="InterPro" id="IPR007219">
    <property type="entry name" value="XnlR_reg_dom"/>
</dbReference>
<feature type="domain" description="Xylanolytic transcriptional activator regulatory" evidence="7">
    <location>
        <begin position="219"/>
        <end position="302"/>
    </location>
</feature>
<comment type="subcellular location">
    <subcellularLocation>
        <location evidence="1">Nucleus</location>
    </subcellularLocation>
</comment>